<dbReference type="EC" id="6.1.1.6" evidence="5"/>
<dbReference type="InterPro" id="IPR004364">
    <property type="entry name" value="Aa-tRNA-synt_II"/>
</dbReference>
<organism evidence="5 6">
    <name type="scientific">Thermosulfidibacter takaii (strain DSM 17441 / JCM 13301 / NBRC 103674 / ABI70S6)</name>
    <dbReference type="NCBI Taxonomy" id="1298851"/>
    <lineage>
        <taxon>Bacteria</taxon>
        <taxon>Pseudomonadati</taxon>
        <taxon>Thermosulfidibacterota</taxon>
        <taxon>Thermosulfidibacteria</taxon>
        <taxon>Thermosulfidibacterales</taxon>
        <taxon>Thermosulfidibacteraceae</taxon>
    </lineage>
</organism>
<dbReference type="PANTHER" id="PTHR42918:SF6">
    <property type="entry name" value="ELONGATION FACTOR P--(R)-BETA-LYSINE LIGASE"/>
    <property type="match status" value="1"/>
</dbReference>
<dbReference type="GO" id="GO:0000049">
    <property type="term" value="F:tRNA binding"/>
    <property type="evidence" value="ECO:0007669"/>
    <property type="project" value="TreeGrafter"/>
</dbReference>
<dbReference type="PROSITE" id="PS50862">
    <property type="entry name" value="AA_TRNA_LIGASE_II"/>
    <property type="match status" value="1"/>
</dbReference>
<dbReference type="Pfam" id="PF00152">
    <property type="entry name" value="tRNA-synt_2"/>
    <property type="match status" value="1"/>
</dbReference>
<feature type="domain" description="Aminoacyl-transfer RNA synthetases class-II family profile" evidence="4">
    <location>
        <begin position="26"/>
        <end position="322"/>
    </location>
</feature>
<dbReference type="Gene3D" id="3.30.930.10">
    <property type="entry name" value="Bira Bifunctional Protein, Domain 2"/>
    <property type="match status" value="1"/>
</dbReference>
<dbReference type="PANTHER" id="PTHR42918">
    <property type="entry name" value="LYSYL-TRNA SYNTHETASE"/>
    <property type="match status" value="1"/>
</dbReference>
<evidence type="ECO:0000313" key="6">
    <source>
        <dbReference type="Proteomes" id="UP000063234"/>
    </source>
</evidence>
<keyword evidence="2" id="KW-0547">Nucleotide-binding</keyword>
<evidence type="ECO:0000313" key="5">
    <source>
        <dbReference type="EMBL" id="BAT72488.1"/>
    </source>
</evidence>
<keyword evidence="5" id="KW-0030">Aminoacyl-tRNA synthetase</keyword>
<dbReference type="GO" id="GO:0004824">
    <property type="term" value="F:lysine-tRNA ligase activity"/>
    <property type="evidence" value="ECO:0007669"/>
    <property type="project" value="UniProtKB-EC"/>
</dbReference>
<sequence length="322" mass="38122">MNWKELKESRDLRWMLERRSLFLMHIRDFFNQKGFLEVETPCLQKFPNLDPNIKPLKLEDGYYLHTSPEYGMKKLLAAGFDKIYQLCRVFRDDPEDDLHLKEFTMLEWYCVGKDYRWLIEFTLELLGYLSKRWDKKEVHFRDRKASLEGIYEVFSFEKAFQARFSVSIKDLDSLETLVELAKSYNIPFDERSWENTFHLIYLNCFEPEIARKEVPVFVIDYPSKMAAMAKLRKDKPWLAERVELMICGVELMNGYSELNDQKEQYERLLRESLKAGLTEKAVDEDFIEAVAQMPDAAGAALGIERLFMLFEGKDSIKEVTVT</sequence>
<gene>
    <name evidence="5" type="primary">poxA</name>
    <name evidence="5" type="ORF">TST_1704</name>
</gene>
<dbReference type="PATRIC" id="fig|1298851.3.peg.1783"/>
<dbReference type="EMBL" id="AP013035">
    <property type="protein sequence ID" value="BAT72488.1"/>
    <property type="molecule type" value="Genomic_DNA"/>
</dbReference>
<keyword evidence="6" id="KW-1185">Reference proteome</keyword>
<dbReference type="AlphaFoldDB" id="A0A0S3QVY7"/>
<dbReference type="OrthoDB" id="9802326at2"/>
<dbReference type="InterPro" id="IPR045864">
    <property type="entry name" value="aa-tRNA-synth_II/BPL/LPL"/>
</dbReference>
<keyword evidence="1 5" id="KW-0436">Ligase</keyword>
<dbReference type="Proteomes" id="UP000063234">
    <property type="component" value="Chromosome"/>
</dbReference>
<dbReference type="STRING" id="1298851.TST_1704"/>
<dbReference type="RefSeq" id="WP_068550654.1">
    <property type="nucleotide sequence ID" value="NZ_AP013035.1"/>
</dbReference>
<dbReference type="KEGG" id="ttk:TST_1704"/>
<accession>A0A0S3QVY7</accession>
<name>A0A0S3QVY7_THET7</name>
<dbReference type="PRINTS" id="PR00982">
    <property type="entry name" value="TRNASYNTHLYS"/>
</dbReference>
<proteinExistence type="predicted"/>
<protein>
    <submittedName>
        <fullName evidence="5">Lysyl-tRNA synthetase, class II</fullName>
        <ecNumber evidence="5">6.1.1.6</ecNumber>
    </submittedName>
</protein>
<evidence type="ECO:0000256" key="1">
    <source>
        <dbReference type="ARBA" id="ARBA00022598"/>
    </source>
</evidence>
<evidence type="ECO:0000256" key="2">
    <source>
        <dbReference type="ARBA" id="ARBA00022741"/>
    </source>
</evidence>
<dbReference type="SUPFAM" id="SSF55681">
    <property type="entry name" value="Class II aaRS and biotin synthetases"/>
    <property type="match status" value="1"/>
</dbReference>
<dbReference type="InterPro" id="IPR006195">
    <property type="entry name" value="aa-tRNA-synth_II"/>
</dbReference>
<dbReference type="GO" id="GO:0006430">
    <property type="term" value="P:lysyl-tRNA aminoacylation"/>
    <property type="evidence" value="ECO:0007669"/>
    <property type="project" value="InterPro"/>
</dbReference>
<evidence type="ECO:0000259" key="4">
    <source>
        <dbReference type="PROSITE" id="PS50862"/>
    </source>
</evidence>
<reference evidence="6" key="1">
    <citation type="journal article" date="2018" name="Science">
        <title>A primordial and reversible TCA cycle in a facultatively chemolithoautotrophic thermophile.</title>
        <authorList>
            <person name="Nunoura T."/>
            <person name="Chikaraishi Y."/>
            <person name="Izaki R."/>
            <person name="Suwa T."/>
            <person name="Sato T."/>
            <person name="Harada T."/>
            <person name="Mori K."/>
            <person name="Kato Y."/>
            <person name="Miyazaki M."/>
            <person name="Shimamura S."/>
            <person name="Yanagawa K."/>
            <person name="Shuto A."/>
            <person name="Ohkouchi N."/>
            <person name="Fujita N."/>
            <person name="Takaki Y."/>
            <person name="Atomi H."/>
            <person name="Takai K."/>
        </authorList>
    </citation>
    <scope>NUCLEOTIDE SEQUENCE [LARGE SCALE GENOMIC DNA]</scope>
    <source>
        <strain evidence="6">DSM 17441 / JCM 13301 / NBRC 103674 / ABI70S6</strain>
    </source>
</reference>
<dbReference type="GO" id="GO:0005524">
    <property type="term" value="F:ATP binding"/>
    <property type="evidence" value="ECO:0007669"/>
    <property type="project" value="UniProtKB-KW"/>
</dbReference>
<keyword evidence="3" id="KW-0067">ATP-binding</keyword>
<evidence type="ECO:0000256" key="3">
    <source>
        <dbReference type="ARBA" id="ARBA00022840"/>
    </source>
</evidence>
<dbReference type="InterPro" id="IPR018149">
    <property type="entry name" value="Lys-tRNA-synth_II_C"/>
</dbReference>
<dbReference type="GO" id="GO:0005829">
    <property type="term" value="C:cytosol"/>
    <property type="evidence" value="ECO:0007669"/>
    <property type="project" value="TreeGrafter"/>
</dbReference>